<dbReference type="Proteomes" id="UP000806285">
    <property type="component" value="Unassembled WGS sequence"/>
</dbReference>
<keyword evidence="3" id="KW-1185">Reference proteome</keyword>
<evidence type="ECO:0000256" key="1">
    <source>
        <dbReference type="SAM" id="SignalP"/>
    </source>
</evidence>
<dbReference type="SUPFAM" id="SSF55961">
    <property type="entry name" value="Bet v1-like"/>
    <property type="match status" value="1"/>
</dbReference>
<dbReference type="Gene3D" id="3.30.530.20">
    <property type="match status" value="1"/>
</dbReference>
<protein>
    <submittedName>
        <fullName evidence="2">SRPBCC family protein</fullName>
    </submittedName>
</protein>
<dbReference type="Pfam" id="PF10604">
    <property type="entry name" value="Polyketide_cyc2"/>
    <property type="match status" value="1"/>
</dbReference>
<proteinExistence type="predicted"/>
<organism evidence="2 3">
    <name type="scientific">Ramlibacter pallidus</name>
    <dbReference type="NCBI Taxonomy" id="2780087"/>
    <lineage>
        <taxon>Bacteria</taxon>
        <taxon>Pseudomonadati</taxon>
        <taxon>Pseudomonadota</taxon>
        <taxon>Betaproteobacteria</taxon>
        <taxon>Burkholderiales</taxon>
        <taxon>Comamonadaceae</taxon>
        <taxon>Ramlibacter</taxon>
    </lineage>
</organism>
<dbReference type="InterPro" id="IPR023393">
    <property type="entry name" value="START-like_dom_sf"/>
</dbReference>
<sequence>MKNTRHSLYAALAACLLAWFPSARAAESIVAVRASVLIQRDQDTVFRYVSDVENDIHWRGGIVSIRRTTPGPARAGARTEETLKAFGQTLVTVTEITEFQPPQRVLSRTVQGPAPVAVERTVAASGEGAVFTYALRSDVGNLPLLAFFRPVVQWYYQRQLEGFLETLRTRLEAGAPAR</sequence>
<keyword evidence="1" id="KW-0732">Signal</keyword>
<evidence type="ECO:0000313" key="2">
    <source>
        <dbReference type="EMBL" id="MBE7366545.1"/>
    </source>
</evidence>
<name>A0ABR9RZ75_9BURK</name>
<gene>
    <name evidence="2" type="ORF">IM787_03085</name>
</gene>
<reference evidence="2 3" key="1">
    <citation type="submission" date="2020-10" db="EMBL/GenBank/DDBJ databases">
        <title>Ramlibacter sp. HM2 16S ribosomal RNA gene Genome sequencing and assembly.</title>
        <authorList>
            <person name="Kang M."/>
        </authorList>
    </citation>
    <scope>NUCLEOTIDE SEQUENCE [LARGE SCALE GENOMIC DNA]</scope>
    <source>
        <strain evidence="2 3">HM2</strain>
    </source>
</reference>
<dbReference type="RefSeq" id="WP_193675156.1">
    <property type="nucleotide sequence ID" value="NZ_JADDIV010000001.1"/>
</dbReference>
<feature type="signal peptide" evidence="1">
    <location>
        <begin position="1"/>
        <end position="25"/>
    </location>
</feature>
<feature type="chain" id="PRO_5045636796" evidence="1">
    <location>
        <begin position="26"/>
        <end position="178"/>
    </location>
</feature>
<dbReference type="InterPro" id="IPR019587">
    <property type="entry name" value="Polyketide_cyclase/dehydratase"/>
</dbReference>
<evidence type="ECO:0000313" key="3">
    <source>
        <dbReference type="Proteomes" id="UP000806285"/>
    </source>
</evidence>
<dbReference type="EMBL" id="JADDIV010000001">
    <property type="protein sequence ID" value="MBE7366545.1"/>
    <property type="molecule type" value="Genomic_DNA"/>
</dbReference>
<accession>A0ABR9RZ75</accession>
<comment type="caution">
    <text evidence="2">The sequence shown here is derived from an EMBL/GenBank/DDBJ whole genome shotgun (WGS) entry which is preliminary data.</text>
</comment>